<dbReference type="PANTHER" id="PTHR43867:SF2">
    <property type="entry name" value="CELLULOSE SYNTHASE CATALYTIC SUBUNIT A [UDP-FORMING]"/>
    <property type="match status" value="1"/>
</dbReference>
<keyword evidence="4 8" id="KW-0812">Transmembrane</keyword>
<evidence type="ECO:0000256" key="8">
    <source>
        <dbReference type="SAM" id="Phobius"/>
    </source>
</evidence>
<dbReference type="CDD" id="cd06421">
    <property type="entry name" value="CESA_CelA_like"/>
    <property type="match status" value="1"/>
</dbReference>
<keyword evidence="5 8" id="KW-1133">Transmembrane helix</keyword>
<dbReference type="Pfam" id="PF13641">
    <property type="entry name" value="Glyco_tranf_2_3"/>
    <property type="match status" value="1"/>
</dbReference>
<dbReference type="Proteomes" id="UP001172673">
    <property type="component" value="Unassembled WGS sequence"/>
</dbReference>
<evidence type="ECO:0000256" key="3">
    <source>
        <dbReference type="ARBA" id="ARBA00022679"/>
    </source>
</evidence>
<dbReference type="GO" id="GO:0016757">
    <property type="term" value="F:glycosyltransferase activity"/>
    <property type="evidence" value="ECO:0007669"/>
    <property type="project" value="UniProtKB-KW"/>
</dbReference>
<sequence>MAGEEASVLRERLINQHLNKVGDGEPVNANGTIKTTVDKAKYDDNAAASTGTEANCGVTKVTVVAPEIVDSENATDTDATPDSSQSDDIDVKDSERDQPPAYQPNPSKLNWIKPVGPYTVKTHKAKALKPVTAAKCVDDVLRPLGLISLLGYLGITALQAQSSNLLSCITVFAVAQVSENIGHVLEGLWAIAMRAASDPYERADVTIIGDNVPSVDVFIVCCGEPDDVVIDTVKAACHIDWPASKLRVIVADDEPSPTLRQEVGKLQASHPNLHYYSRVKPVEGSHGYKAGNLNGTLVQFIEKTKQGYSEYIAVLDADMMPEPNILRILVPHAVEDDRMAMVTAAQFHYNVPNDDPLNQGNSTGPGAEDGKRDRINAAWCPGSGFIIRTEAWADIGTFPMTSITEDLITSWRLHGKGWKIALIPGKMQWGLQPDCLLTHLKQRRRWWTGHIPDAIEFNFTLKADALRGATFMQRYAMFHHACRPYTMTIIHAISTILTLICLAFGGSVIDPSNIDSVKKILFWLTLHRVVDLAGTLKILLTDGVQEYLKNRRMVATGVWMSHHFSRDTLQTLLPKSLGGLRLGFVVSGLNGVAVKERDVLQRQPLWKRLRLVHQQEGVLWHLVLFLVASSLVIYRVAVQVKDATVNGKVILTDNFWLQLVTSVGFPGLGLIENAPYYLTPIIYLIFPPTMPARRETMKQDPQTGLWIPREGYKDVKYTMKS</sequence>
<keyword evidence="3" id="KW-0808">Transferase</keyword>
<feature type="region of interest" description="Disordered" evidence="7">
    <location>
        <begin position="67"/>
        <end position="109"/>
    </location>
</feature>
<evidence type="ECO:0000256" key="1">
    <source>
        <dbReference type="ARBA" id="ARBA00004141"/>
    </source>
</evidence>
<organism evidence="9 10">
    <name type="scientific">Cladophialophora chaetospira</name>
    <dbReference type="NCBI Taxonomy" id="386627"/>
    <lineage>
        <taxon>Eukaryota</taxon>
        <taxon>Fungi</taxon>
        <taxon>Dikarya</taxon>
        <taxon>Ascomycota</taxon>
        <taxon>Pezizomycotina</taxon>
        <taxon>Eurotiomycetes</taxon>
        <taxon>Chaetothyriomycetidae</taxon>
        <taxon>Chaetothyriales</taxon>
        <taxon>Herpotrichiellaceae</taxon>
        <taxon>Cladophialophora</taxon>
    </lineage>
</organism>
<dbReference type="Gene3D" id="3.90.550.10">
    <property type="entry name" value="Spore Coat Polysaccharide Biosynthesis Protein SpsA, Chain A"/>
    <property type="match status" value="1"/>
</dbReference>
<gene>
    <name evidence="9" type="ORF">H2200_007094</name>
</gene>
<feature type="transmembrane region" description="Helical" evidence="8">
    <location>
        <begin position="489"/>
        <end position="509"/>
    </location>
</feature>
<evidence type="ECO:0008006" key="11">
    <source>
        <dbReference type="Google" id="ProtNLM"/>
    </source>
</evidence>
<name>A0AA38X7A0_9EURO</name>
<evidence type="ECO:0000313" key="9">
    <source>
        <dbReference type="EMBL" id="KAJ9608106.1"/>
    </source>
</evidence>
<dbReference type="PANTHER" id="PTHR43867">
    <property type="entry name" value="CELLULOSE SYNTHASE CATALYTIC SUBUNIT A [UDP-FORMING]"/>
    <property type="match status" value="1"/>
</dbReference>
<feature type="compositionally biased region" description="Basic and acidic residues" evidence="7">
    <location>
        <begin position="89"/>
        <end position="98"/>
    </location>
</feature>
<feature type="transmembrane region" description="Helical" evidence="8">
    <location>
        <begin position="618"/>
        <end position="637"/>
    </location>
</feature>
<protein>
    <recommendedName>
        <fullName evidence="11">Glycosyltransferase 2-like domain-containing protein</fullName>
    </recommendedName>
</protein>
<keyword evidence="6 8" id="KW-0472">Membrane</keyword>
<comment type="subcellular location">
    <subcellularLocation>
        <location evidence="1">Membrane</location>
        <topology evidence="1">Multi-pass membrane protein</topology>
    </subcellularLocation>
</comment>
<feature type="region of interest" description="Disordered" evidence="7">
    <location>
        <begin position="352"/>
        <end position="372"/>
    </location>
</feature>
<dbReference type="EMBL" id="JAPDRK010000010">
    <property type="protein sequence ID" value="KAJ9608106.1"/>
    <property type="molecule type" value="Genomic_DNA"/>
</dbReference>
<dbReference type="InterPro" id="IPR029044">
    <property type="entry name" value="Nucleotide-diphossugar_trans"/>
</dbReference>
<evidence type="ECO:0000313" key="10">
    <source>
        <dbReference type="Proteomes" id="UP001172673"/>
    </source>
</evidence>
<evidence type="ECO:0000256" key="7">
    <source>
        <dbReference type="SAM" id="MobiDB-lite"/>
    </source>
</evidence>
<reference evidence="9" key="1">
    <citation type="submission" date="2022-10" db="EMBL/GenBank/DDBJ databases">
        <title>Culturing micro-colonial fungi from biological soil crusts in the Mojave desert and describing Neophaeococcomyces mojavensis, and introducing the new genera and species Taxawa tesnikishii.</title>
        <authorList>
            <person name="Kurbessoian T."/>
            <person name="Stajich J.E."/>
        </authorList>
    </citation>
    <scope>NUCLEOTIDE SEQUENCE</scope>
    <source>
        <strain evidence="9">TK_41</strain>
    </source>
</reference>
<dbReference type="SUPFAM" id="SSF53448">
    <property type="entry name" value="Nucleotide-diphospho-sugar transferases"/>
    <property type="match status" value="1"/>
</dbReference>
<evidence type="ECO:0000256" key="5">
    <source>
        <dbReference type="ARBA" id="ARBA00022989"/>
    </source>
</evidence>
<dbReference type="AlphaFoldDB" id="A0AA38X7A0"/>
<keyword evidence="2" id="KW-0328">Glycosyltransferase</keyword>
<comment type="caution">
    <text evidence="9">The sequence shown here is derived from an EMBL/GenBank/DDBJ whole genome shotgun (WGS) entry which is preliminary data.</text>
</comment>
<evidence type="ECO:0000256" key="4">
    <source>
        <dbReference type="ARBA" id="ARBA00022692"/>
    </source>
</evidence>
<dbReference type="InterPro" id="IPR050321">
    <property type="entry name" value="Glycosyltr_2/OpgH_subfam"/>
</dbReference>
<keyword evidence="10" id="KW-1185">Reference proteome</keyword>
<evidence type="ECO:0000256" key="6">
    <source>
        <dbReference type="ARBA" id="ARBA00023136"/>
    </source>
</evidence>
<evidence type="ECO:0000256" key="2">
    <source>
        <dbReference type="ARBA" id="ARBA00022676"/>
    </source>
</evidence>
<accession>A0AA38X7A0</accession>
<dbReference type="GO" id="GO:0016020">
    <property type="term" value="C:membrane"/>
    <property type="evidence" value="ECO:0007669"/>
    <property type="project" value="UniProtKB-SubCell"/>
</dbReference>
<feature type="transmembrane region" description="Helical" evidence="8">
    <location>
        <begin position="674"/>
        <end position="692"/>
    </location>
</feature>
<proteinExistence type="predicted"/>